<keyword evidence="1" id="KW-0812">Transmembrane</keyword>
<keyword evidence="1" id="KW-0472">Membrane</keyword>
<feature type="transmembrane region" description="Helical" evidence="1">
    <location>
        <begin position="12"/>
        <end position="33"/>
    </location>
</feature>
<dbReference type="EMBL" id="JAGIXG020000031">
    <property type="protein sequence ID" value="KAI6780570.1"/>
    <property type="molecule type" value="Genomic_DNA"/>
</dbReference>
<dbReference type="GeneID" id="75826731"/>
<feature type="transmembrane region" description="Helical" evidence="1">
    <location>
        <begin position="115"/>
        <end position="135"/>
    </location>
</feature>
<dbReference type="Proteomes" id="UP001055219">
    <property type="component" value="Unassembled WGS sequence"/>
</dbReference>
<comment type="caution">
    <text evidence="2">The sequence shown here is derived from an EMBL/GenBank/DDBJ whole genome shotgun (WGS) entry which is preliminary data.</text>
</comment>
<evidence type="ECO:0000313" key="3">
    <source>
        <dbReference type="Proteomes" id="UP001055219"/>
    </source>
</evidence>
<proteinExistence type="predicted"/>
<protein>
    <recommendedName>
        <fullName evidence="4">MARVEL domain-containing protein</fullName>
    </recommendedName>
</protein>
<gene>
    <name evidence="2" type="ORF">J7T54_000210</name>
</gene>
<dbReference type="RefSeq" id="XP_051361426.1">
    <property type="nucleotide sequence ID" value="XM_051507471.1"/>
</dbReference>
<reference evidence="2" key="1">
    <citation type="journal article" date="2021" name="J Fungi (Basel)">
        <title>Genomic and Metabolomic Analyses of the Marine Fungus Emericellopsis cladophorae: Insights into Saltwater Adaptability Mechanisms and Its Biosynthetic Potential.</title>
        <authorList>
            <person name="Goncalves M.F.M."/>
            <person name="Hilario S."/>
            <person name="Van de Peer Y."/>
            <person name="Esteves A.C."/>
            <person name="Alves A."/>
        </authorList>
    </citation>
    <scope>NUCLEOTIDE SEQUENCE</scope>
    <source>
        <strain evidence="2">MUM 19.33</strain>
    </source>
</reference>
<dbReference type="OrthoDB" id="3436860at2759"/>
<feature type="transmembrane region" description="Helical" evidence="1">
    <location>
        <begin position="45"/>
        <end position="63"/>
    </location>
</feature>
<sequence>MTFKALLFDVRLATKVHVVQLLLVVVVLALAGYKGTINTPVSGGAGQITPITASVKSIICILYELLTRHVAGLQKFGRLGVYRVLNVVDFLLWGAVAGLVAYSASRYCVGEACSITQGIIALAVFICVLSIQPACATIKEKRDVKNASRAYDAEMARPRH</sequence>
<dbReference type="AlphaFoldDB" id="A0A9P9XZZ0"/>
<keyword evidence="3" id="KW-1185">Reference proteome</keyword>
<evidence type="ECO:0000313" key="2">
    <source>
        <dbReference type="EMBL" id="KAI6780570.1"/>
    </source>
</evidence>
<reference evidence="2" key="2">
    <citation type="submission" date="2022-07" db="EMBL/GenBank/DDBJ databases">
        <authorList>
            <person name="Goncalves M.F.M."/>
            <person name="Hilario S."/>
            <person name="Van De Peer Y."/>
            <person name="Esteves A.C."/>
            <person name="Alves A."/>
        </authorList>
    </citation>
    <scope>NUCLEOTIDE SEQUENCE</scope>
    <source>
        <strain evidence="2">MUM 19.33</strain>
    </source>
</reference>
<evidence type="ECO:0000256" key="1">
    <source>
        <dbReference type="SAM" id="Phobius"/>
    </source>
</evidence>
<feature type="transmembrane region" description="Helical" evidence="1">
    <location>
        <begin position="84"/>
        <end position="103"/>
    </location>
</feature>
<name>A0A9P9XZZ0_9HYPO</name>
<evidence type="ECO:0008006" key="4">
    <source>
        <dbReference type="Google" id="ProtNLM"/>
    </source>
</evidence>
<accession>A0A9P9XZZ0</accession>
<organism evidence="2 3">
    <name type="scientific">Emericellopsis cladophorae</name>
    <dbReference type="NCBI Taxonomy" id="2686198"/>
    <lineage>
        <taxon>Eukaryota</taxon>
        <taxon>Fungi</taxon>
        <taxon>Dikarya</taxon>
        <taxon>Ascomycota</taxon>
        <taxon>Pezizomycotina</taxon>
        <taxon>Sordariomycetes</taxon>
        <taxon>Hypocreomycetidae</taxon>
        <taxon>Hypocreales</taxon>
        <taxon>Bionectriaceae</taxon>
        <taxon>Emericellopsis</taxon>
    </lineage>
</organism>
<keyword evidence="1" id="KW-1133">Transmembrane helix</keyword>